<comment type="caution">
    <text evidence="2">The sequence shown here is derived from an EMBL/GenBank/DDBJ whole genome shotgun (WGS) entry which is preliminary data.</text>
</comment>
<dbReference type="Pfam" id="PF07811">
    <property type="entry name" value="TadE"/>
    <property type="match status" value="1"/>
</dbReference>
<keyword evidence="3" id="KW-1185">Reference proteome</keyword>
<evidence type="ECO:0000313" key="3">
    <source>
        <dbReference type="Proteomes" id="UP000226079"/>
    </source>
</evidence>
<name>A0A2A9CV46_9ACTN</name>
<evidence type="ECO:0000259" key="1">
    <source>
        <dbReference type="Pfam" id="PF07811"/>
    </source>
</evidence>
<protein>
    <submittedName>
        <fullName evidence="2">TadE-like protein</fullName>
    </submittedName>
</protein>
<dbReference type="AlphaFoldDB" id="A0A2A9CV46"/>
<reference evidence="2 3" key="1">
    <citation type="submission" date="2017-10" db="EMBL/GenBank/DDBJ databases">
        <title>Sequencing the genomes of 1000 actinobacteria strains.</title>
        <authorList>
            <person name="Klenk H.-P."/>
        </authorList>
    </citation>
    <scope>NUCLEOTIDE SEQUENCE [LARGE SCALE GENOMIC DNA]</scope>
    <source>
        <strain evidence="2 3">DSM 15597</strain>
    </source>
</reference>
<organism evidence="2 3">
    <name type="scientific">Propionicimonas paludicola</name>
    <dbReference type="NCBI Taxonomy" id="185243"/>
    <lineage>
        <taxon>Bacteria</taxon>
        <taxon>Bacillati</taxon>
        <taxon>Actinomycetota</taxon>
        <taxon>Actinomycetes</taxon>
        <taxon>Propionibacteriales</taxon>
        <taxon>Nocardioidaceae</taxon>
        <taxon>Propionicimonas</taxon>
    </lineage>
</organism>
<feature type="domain" description="TadE-like" evidence="1">
    <location>
        <begin position="2"/>
        <end position="39"/>
    </location>
</feature>
<proteinExistence type="predicted"/>
<dbReference type="EMBL" id="PDJC01000001">
    <property type="protein sequence ID" value="PFG18303.1"/>
    <property type="molecule type" value="Genomic_DNA"/>
</dbReference>
<dbReference type="Proteomes" id="UP000226079">
    <property type="component" value="Unassembled WGS sequence"/>
</dbReference>
<evidence type="ECO:0000313" key="2">
    <source>
        <dbReference type="EMBL" id="PFG18303.1"/>
    </source>
</evidence>
<gene>
    <name evidence="2" type="ORF">ATK74_2887</name>
</gene>
<accession>A0A2A9CV46</accession>
<dbReference type="InterPro" id="IPR012495">
    <property type="entry name" value="TadE-like_dom"/>
</dbReference>
<sequence length="130" mass="13228">MEFALVLPVLIVMIFGMVDMGMAINAQAIVGNAAREGARAASFSGADTTATNNAISRASASLIGTAPTTNITCQTMVSGTPTAIACSSVSPGDSVQVKVSYTYKWITPGVLGLPGQSVIVATSQMRIESA</sequence>